<accession>A0AAD8FHN3</accession>
<comment type="caution">
    <text evidence="2">The sequence shown here is derived from an EMBL/GenBank/DDBJ whole genome shotgun (WGS) entry which is preliminary data.</text>
</comment>
<evidence type="ECO:0000313" key="2">
    <source>
        <dbReference type="EMBL" id="KAK0064278.1"/>
    </source>
</evidence>
<evidence type="ECO:0000256" key="1">
    <source>
        <dbReference type="SAM" id="MobiDB-lite"/>
    </source>
</evidence>
<gene>
    <name evidence="2" type="ORF">Bpfe_006463</name>
</gene>
<keyword evidence="3" id="KW-1185">Reference proteome</keyword>
<feature type="non-terminal residue" evidence="2">
    <location>
        <position position="1"/>
    </location>
</feature>
<proteinExistence type="predicted"/>
<organism evidence="2 3">
    <name type="scientific">Biomphalaria pfeifferi</name>
    <name type="common">Bloodfluke planorb</name>
    <name type="synonym">Freshwater snail</name>
    <dbReference type="NCBI Taxonomy" id="112525"/>
    <lineage>
        <taxon>Eukaryota</taxon>
        <taxon>Metazoa</taxon>
        <taxon>Spiralia</taxon>
        <taxon>Lophotrochozoa</taxon>
        <taxon>Mollusca</taxon>
        <taxon>Gastropoda</taxon>
        <taxon>Heterobranchia</taxon>
        <taxon>Euthyneura</taxon>
        <taxon>Panpulmonata</taxon>
        <taxon>Hygrophila</taxon>
        <taxon>Lymnaeoidea</taxon>
        <taxon>Planorbidae</taxon>
        <taxon>Biomphalaria</taxon>
    </lineage>
</organism>
<dbReference type="AlphaFoldDB" id="A0AAD8FHN3"/>
<sequence>NVPGFCISINLQVDHDYIVYLKKSTDGKLTHLQVEPDEGGESYIDEVLSSDCASVSFPTDVPEGQRYRGCGGTNDNTPPECSATEAAAPTQESTTEPSKKEPQSDDQGDKSDVPENKNSDTPTEVGESKGENSAESKISNIFLILSLLFACFFYA</sequence>
<dbReference type="EMBL" id="JASAOG010000018">
    <property type="protein sequence ID" value="KAK0064278.1"/>
    <property type="molecule type" value="Genomic_DNA"/>
</dbReference>
<dbReference type="Proteomes" id="UP001233172">
    <property type="component" value="Unassembled WGS sequence"/>
</dbReference>
<evidence type="ECO:0000313" key="3">
    <source>
        <dbReference type="Proteomes" id="UP001233172"/>
    </source>
</evidence>
<feature type="compositionally biased region" description="Basic and acidic residues" evidence="1">
    <location>
        <begin position="97"/>
        <end position="118"/>
    </location>
</feature>
<reference evidence="2" key="2">
    <citation type="submission" date="2023-04" db="EMBL/GenBank/DDBJ databases">
        <authorList>
            <person name="Bu L."/>
            <person name="Lu L."/>
            <person name="Laidemitt M.R."/>
            <person name="Zhang S.M."/>
            <person name="Mutuku M."/>
            <person name="Mkoji G."/>
            <person name="Steinauer M."/>
            <person name="Loker E.S."/>
        </authorList>
    </citation>
    <scope>NUCLEOTIDE SEQUENCE</scope>
    <source>
        <strain evidence="2">KasaAsao</strain>
        <tissue evidence="2">Whole Snail</tissue>
    </source>
</reference>
<protein>
    <submittedName>
        <fullName evidence="2">Uncharacterized protein</fullName>
    </submittedName>
</protein>
<reference evidence="2" key="1">
    <citation type="journal article" date="2023" name="PLoS Negl. Trop. Dis.">
        <title>A genome sequence for Biomphalaria pfeifferi, the major vector snail for the human-infecting parasite Schistosoma mansoni.</title>
        <authorList>
            <person name="Bu L."/>
            <person name="Lu L."/>
            <person name="Laidemitt M.R."/>
            <person name="Zhang S.M."/>
            <person name="Mutuku M."/>
            <person name="Mkoji G."/>
            <person name="Steinauer M."/>
            <person name="Loker E.S."/>
        </authorList>
    </citation>
    <scope>NUCLEOTIDE SEQUENCE</scope>
    <source>
        <strain evidence="2">KasaAsao</strain>
    </source>
</reference>
<name>A0AAD8FHN3_BIOPF</name>
<feature type="region of interest" description="Disordered" evidence="1">
    <location>
        <begin position="55"/>
        <end position="134"/>
    </location>
</feature>